<keyword evidence="5" id="KW-1185">Reference proteome</keyword>
<comment type="similarity">
    <text evidence="2">Belongs to the YejK family.</text>
</comment>
<proteinExistence type="inferred from homology"/>
<dbReference type="RefSeq" id="WP_002938554.1">
    <property type="nucleotide sequence ID" value="NZ_JARQZE010000008.1"/>
</dbReference>
<name>A0ABW3WCH6_9RHOO</name>
<comment type="caution">
    <text evidence="4">The sequence shown here is derived from an EMBL/GenBank/DDBJ whole genome shotgun (WGS) entry which is preliminary data.</text>
</comment>
<evidence type="ECO:0000256" key="2">
    <source>
        <dbReference type="ARBA" id="ARBA00009035"/>
    </source>
</evidence>
<dbReference type="PANTHER" id="PTHR38772:SF1">
    <property type="entry name" value="NUCLEOID-ASSOCIATED PROTEIN YEJK"/>
    <property type="match status" value="1"/>
</dbReference>
<evidence type="ECO:0000313" key="4">
    <source>
        <dbReference type="EMBL" id="MFD1263594.1"/>
    </source>
</evidence>
<evidence type="ECO:0000256" key="3">
    <source>
        <dbReference type="ARBA" id="ARBA00022490"/>
    </source>
</evidence>
<organism evidence="4 5">
    <name type="scientific">Thauera mechernichensis</name>
    <dbReference type="NCBI Taxonomy" id="82788"/>
    <lineage>
        <taxon>Bacteria</taxon>
        <taxon>Pseudomonadati</taxon>
        <taxon>Pseudomonadota</taxon>
        <taxon>Betaproteobacteria</taxon>
        <taxon>Rhodocyclales</taxon>
        <taxon>Zoogloeaceae</taxon>
        <taxon>Thauera</taxon>
    </lineage>
</organism>
<evidence type="ECO:0000256" key="1">
    <source>
        <dbReference type="ARBA" id="ARBA00004496"/>
    </source>
</evidence>
<keyword evidence="3" id="KW-0963">Cytoplasm</keyword>
<comment type="subcellular location">
    <subcellularLocation>
        <location evidence="1">Cytoplasm</location>
    </subcellularLocation>
</comment>
<dbReference type="EMBL" id="JBHTMC010000014">
    <property type="protein sequence ID" value="MFD1263594.1"/>
    <property type="molecule type" value="Genomic_DNA"/>
</dbReference>
<dbReference type="PANTHER" id="PTHR38772">
    <property type="match status" value="1"/>
</dbReference>
<dbReference type="Pfam" id="PF04245">
    <property type="entry name" value="NA37"/>
    <property type="match status" value="1"/>
</dbReference>
<sequence>MRPLEHTVTHLIIHTLEKAPGSPARLILREGPCTLDAAALRLAERLCSQYDSRSAKGFGRFEEDEESYPLARWLREHLVDETLDFAGLSRAFAERVQALTDAEELEEGGQLVMARIREGGANGGGTDCLWLALIGEAEGVRIGGALEALDCCHLDFTALHAAGRIDLSGWRRGDERYIGFLRGRGKGGMWFKNALGCSDVMVALQETKKLVATLDRFVDTEGLAPATRDAVLERAHDYLDTLGEAGAPVVFEELAREVFPEQPARLDALLRAEETRIAPGFVPNRRAIRPLVRFSASGDNWKLEFERSGLHSGAVHYDRATDTLVLSGLPDYLKRMLDEAPED</sequence>
<dbReference type="InterPro" id="IPR007358">
    <property type="entry name" value="Nucleoid_associated_NdpA"/>
</dbReference>
<dbReference type="Proteomes" id="UP001597158">
    <property type="component" value="Unassembled WGS sequence"/>
</dbReference>
<protein>
    <submittedName>
        <fullName evidence="4">Nucleoid-associated protein</fullName>
    </submittedName>
</protein>
<evidence type="ECO:0000313" key="5">
    <source>
        <dbReference type="Proteomes" id="UP001597158"/>
    </source>
</evidence>
<reference evidence="5" key="1">
    <citation type="journal article" date="2019" name="Int. J. Syst. Evol. Microbiol.">
        <title>The Global Catalogue of Microorganisms (GCM) 10K type strain sequencing project: providing services to taxonomists for standard genome sequencing and annotation.</title>
        <authorList>
            <consortium name="The Broad Institute Genomics Platform"/>
            <consortium name="The Broad Institute Genome Sequencing Center for Infectious Disease"/>
            <person name="Wu L."/>
            <person name="Ma J."/>
        </authorList>
    </citation>
    <scope>NUCLEOTIDE SEQUENCE [LARGE SCALE GENOMIC DNA]</scope>
    <source>
        <strain evidence="5">CCUG 48884</strain>
    </source>
</reference>
<accession>A0ABW3WCH6</accession>
<gene>
    <name evidence="4" type="ORF">ACFQ4M_08345</name>
</gene>